<sequence>MNKSILIYYLKILERIFGLNFSADITGLLSSNYPYETALFY</sequence>
<dbReference type="Proteomes" id="UP000070483">
    <property type="component" value="Unassembled WGS sequence"/>
</dbReference>
<evidence type="ECO:0000313" key="2">
    <source>
        <dbReference type="Proteomes" id="UP000070483"/>
    </source>
</evidence>
<accession>A0A134A1Y7</accession>
<proteinExistence type="predicted"/>
<evidence type="ECO:0000313" key="1">
    <source>
        <dbReference type="EMBL" id="KXB61707.1"/>
    </source>
</evidence>
<protein>
    <submittedName>
        <fullName evidence="1">Uncharacterized protein</fullName>
    </submittedName>
</protein>
<comment type="caution">
    <text evidence="1">The sequence shown here is derived from an EMBL/GenBank/DDBJ whole genome shotgun (WGS) entry which is preliminary data.</text>
</comment>
<dbReference type="AlphaFoldDB" id="A0A134A1Y7"/>
<dbReference type="PATRIC" id="fig|157687.3.peg.1725"/>
<reference evidence="2" key="1">
    <citation type="submission" date="2016-01" db="EMBL/GenBank/DDBJ databases">
        <authorList>
            <person name="Mitreva M."/>
            <person name="Pepin K.H."/>
            <person name="Mihindukulasuriya K.A."/>
            <person name="Fulton R."/>
            <person name="Fronick C."/>
            <person name="O'Laughlin M."/>
            <person name="Miner T."/>
            <person name="Herter B."/>
            <person name="Rosa B.A."/>
            <person name="Cordes M."/>
            <person name="Tomlinson C."/>
            <person name="Wollam A."/>
            <person name="Palsikar V.B."/>
            <person name="Mardis E.R."/>
            <person name="Wilson R.K."/>
        </authorList>
    </citation>
    <scope>NUCLEOTIDE SEQUENCE [LARGE SCALE GENOMIC DNA]</scope>
    <source>
        <strain evidence="2">KA00185</strain>
    </source>
</reference>
<gene>
    <name evidence="1" type="ORF">HMPREF3180_01733</name>
</gene>
<name>A0A134A1Y7_9FUSO</name>
<keyword evidence="2" id="KW-1185">Reference proteome</keyword>
<organism evidence="1 2">
    <name type="scientific">Leptotrichia wadei</name>
    <dbReference type="NCBI Taxonomy" id="157687"/>
    <lineage>
        <taxon>Bacteria</taxon>
        <taxon>Fusobacteriati</taxon>
        <taxon>Fusobacteriota</taxon>
        <taxon>Fusobacteriia</taxon>
        <taxon>Fusobacteriales</taxon>
        <taxon>Leptotrichiaceae</taxon>
        <taxon>Leptotrichia</taxon>
    </lineage>
</organism>
<dbReference type="EMBL" id="LSDD01000131">
    <property type="protein sequence ID" value="KXB61707.1"/>
    <property type="molecule type" value="Genomic_DNA"/>
</dbReference>